<sequence>MKNKLINLYENTYKDKVYEKRLEKYNETINKWKEYRQKIKDGTITLEDYTNRKNFKHYLTYFLEFDSADIGSSRCGNAFQYMIKMNDNGTFYLNKYDNEEEQKEADRETANIYFEEKIKPLLKKIVNCNSFKELYDLEKDDLYKKFVAKQIIKKMICLESKVKECEFKYRIAEIYEHLAIKRGCKLFEIENKGMSQIKQNINIMEKAFEILSLNINEITEKQSFEVSKTLSEILFAKENETSDSENKNYIFEIISNALKEDYKQIILTGAPGTGKTYNVRSYVNDQIKPNEERSEFVQFHPSYDYSDFIEGLRPAIIFKAANDKPTFVKQDGIFKAFCRKVIMNNFKELGDDLPVSFKDFKDKYSDAEENNKFKTKYFFIIDEINRADLSKVFGELMFGLEESYRGIKNSFQTQYKNLRTYQIESDGKAHLLSFDCFEGGFFIPKNLYIIGTMNDIDKSVDVFDFALRRRFQWIEINAKMICEQSLINMLKIDKEEAKNLANRICAMNDVISNEGAKFGLSEAYHIGHAYFNELDLSKPLSLQEIFNNDIALIIKEYTRGRNSEEVDELIHKCAKALDVSYEK</sequence>
<dbReference type="InterPro" id="IPR027417">
    <property type="entry name" value="P-loop_NTPase"/>
</dbReference>
<dbReference type="Proteomes" id="UP000289506">
    <property type="component" value="Plasmid 13"/>
</dbReference>
<dbReference type="InterPro" id="IPR052934">
    <property type="entry name" value="Methyl-DNA_Rec/Restrict_Enz"/>
</dbReference>
<accession>A0A449AHM1</accession>
<dbReference type="EC" id="3.1.21.-" evidence="2"/>
<feature type="domain" description="ATPase dynein-related AAA" evidence="1">
    <location>
        <begin position="265"/>
        <end position="471"/>
    </location>
</feature>
<dbReference type="EMBL" id="LR214986">
    <property type="protein sequence ID" value="VEU64442.1"/>
    <property type="molecule type" value="Genomic_DNA"/>
</dbReference>
<dbReference type="Pfam" id="PF07728">
    <property type="entry name" value="AAA_5"/>
    <property type="match status" value="1"/>
</dbReference>
<geneLocation type="plasmid" evidence="2 3">
    <name>13</name>
</geneLocation>
<dbReference type="AlphaFoldDB" id="A0A449AHM1"/>
<keyword evidence="2" id="KW-0378">Hydrolase</keyword>
<dbReference type="GO" id="GO:0016887">
    <property type="term" value="F:ATP hydrolysis activity"/>
    <property type="evidence" value="ECO:0007669"/>
    <property type="project" value="InterPro"/>
</dbReference>
<dbReference type="PANTHER" id="PTHR37291:SF1">
    <property type="entry name" value="TYPE IV METHYL-DIRECTED RESTRICTION ENZYME ECOKMCRB SUBUNIT"/>
    <property type="match status" value="1"/>
</dbReference>
<gene>
    <name evidence="2" type="primary">mcrB_2</name>
    <name evidence="2" type="ORF">NCTC10142_00182</name>
</gene>
<protein>
    <submittedName>
        <fullName evidence="2">5-methylcytosine-specific restriction enzyme B</fullName>
        <ecNumber evidence="2">3.1.21.-</ecNumber>
    </submittedName>
</protein>
<dbReference type="Gene3D" id="3.40.50.300">
    <property type="entry name" value="P-loop containing nucleotide triphosphate hydrolases"/>
    <property type="match status" value="1"/>
</dbReference>
<dbReference type="InterPro" id="IPR011704">
    <property type="entry name" value="ATPase_dyneun-rel_AAA"/>
</dbReference>
<name>A0A449AHM1_9BACT</name>
<organism evidence="2 3">
    <name type="scientific">Mycoplasmopsis cynos</name>
    <dbReference type="NCBI Taxonomy" id="171284"/>
    <lineage>
        <taxon>Bacteria</taxon>
        <taxon>Bacillati</taxon>
        <taxon>Mycoplasmatota</taxon>
        <taxon>Mycoplasmoidales</taxon>
        <taxon>Metamycoplasmataceae</taxon>
        <taxon>Mycoplasmopsis</taxon>
    </lineage>
</organism>
<dbReference type="RefSeq" id="WP_165035615.1">
    <property type="nucleotide sequence ID" value="NZ_CP141042.1"/>
</dbReference>
<dbReference type="PANTHER" id="PTHR37291">
    <property type="entry name" value="5-METHYLCYTOSINE-SPECIFIC RESTRICTION ENZYME B"/>
    <property type="match status" value="1"/>
</dbReference>
<keyword evidence="2" id="KW-0614">Plasmid</keyword>
<evidence type="ECO:0000313" key="3">
    <source>
        <dbReference type="Proteomes" id="UP000289506"/>
    </source>
</evidence>
<proteinExistence type="predicted"/>
<dbReference type="GO" id="GO:0005524">
    <property type="term" value="F:ATP binding"/>
    <property type="evidence" value="ECO:0007669"/>
    <property type="project" value="InterPro"/>
</dbReference>
<reference evidence="2 3" key="1">
    <citation type="submission" date="2019-01" db="EMBL/GenBank/DDBJ databases">
        <authorList>
            <consortium name="Pathogen Informatics"/>
        </authorList>
    </citation>
    <scope>NUCLEOTIDE SEQUENCE [LARGE SCALE GENOMIC DNA]</scope>
    <source>
        <strain evidence="2 3">NCTC10142</strain>
        <plasmid evidence="3">13</plasmid>
    </source>
</reference>
<evidence type="ECO:0000313" key="2">
    <source>
        <dbReference type="EMBL" id="VEU64442.1"/>
    </source>
</evidence>
<evidence type="ECO:0000259" key="1">
    <source>
        <dbReference type="Pfam" id="PF07728"/>
    </source>
</evidence>
<dbReference type="SUPFAM" id="SSF52540">
    <property type="entry name" value="P-loop containing nucleoside triphosphate hydrolases"/>
    <property type="match status" value="1"/>
</dbReference>